<proteinExistence type="predicted"/>
<keyword evidence="3" id="KW-1185">Reference proteome</keyword>
<organism evidence="2 3">
    <name type="scientific">Ambispora gerdemannii</name>
    <dbReference type="NCBI Taxonomy" id="144530"/>
    <lineage>
        <taxon>Eukaryota</taxon>
        <taxon>Fungi</taxon>
        <taxon>Fungi incertae sedis</taxon>
        <taxon>Mucoromycota</taxon>
        <taxon>Glomeromycotina</taxon>
        <taxon>Glomeromycetes</taxon>
        <taxon>Archaeosporales</taxon>
        <taxon>Ambisporaceae</taxon>
        <taxon>Ambispora</taxon>
    </lineage>
</organism>
<feature type="compositionally biased region" description="Gly residues" evidence="1">
    <location>
        <begin position="21"/>
        <end position="38"/>
    </location>
</feature>
<feature type="compositionally biased region" description="Low complexity" evidence="1">
    <location>
        <begin position="8"/>
        <end position="20"/>
    </location>
</feature>
<dbReference type="Proteomes" id="UP000789831">
    <property type="component" value="Unassembled WGS sequence"/>
</dbReference>
<evidence type="ECO:0000256" key="1">
    <source>
        <dbReference type="SAM" id="MobiDB-lite"/>
    </source>
</evidence>
<feature type="region of interest" description="Disordered" evidence="1">
    <location>
        <begin position="153"/>
        <end position="220"/>
    </location>
</feature>
<dbReference type="EMBL" id="CAJVPL010000262">
    <property type="protein sequence ID" value="CAG8475146.1"/>
    <property type="molecule type" value="Genomic_DNA"/>
</dbReference>
<feature type="region of interest" description="Disordered" evidence="1">
    <location>
        <begin position="1"/>
        <end position="120"/>
    </location>
</feature>
<dbReference type="AlphaFoldDB" id="A0A9N8W2U6"/>
<evidence type="ECO:0000313" key="2">
    <source>
        <dbReference type="EMBL" id="CAG8475146.1"/>
    </source>
</evidence>
<comment type="caution">
    <text evidence="2">The sequence shown here is derived from an EMBL/GenBank/DDBJ whole genome shotgun (WGS) entry which is preliminary data.</text>
</comment>
<gene>
    <name evidence="2" type="ORF">AGERDE_LOCUS2939</name>
</gene>
<protein>
    <submittedName>
        <fullName evidence="2">6504_t:CDS:1</fullName>
    </submittedName>
</protein>
<sequence length="220" mass="22782">MSAGGTIGANRGRSSSASGSSRGGGNIETPVGLGGLFAGGVPTLKSRGGIGTGRENNKALAVPPELPGARPRATSAVNSTNRSNPNAPPPPNRNSQPIQRSQSPQPQKPRQVLPTNIIDNQRSLTAVLPTNGTHNIPRNPLGQLIQSVAFAPQEPPTTEGRWSFHPSSDFPAPRPFINSEKLYPSGASSGSSIPLELSSLSIQANPQRAPPPPPGVGRKR</sequence>
<dbReference type="OrthoDB" id="2430277at2759"/>
<feature type="compositionally biased region" description="Pro residues" evidence="1">
    <location>
        <begin position="208"/>
        <end position="220"/>
    </location>
</feature>
<feature type="compositionally biased region" description="Low complexity" evidence="1">
    <location>
        <begin position="93"/>
        <end position="111"/>
    </location>
</feature>
<reference evidence="2" key="1">
    <citation type="submission" date="2021-06" db="EMBL/GenBank/DDBJ databases">
        <authorList>
            <person name="Kallberg Y."/>
            <person name="Tangrot J."/>
            <person name="Rosling A."/>
        </authorList>
    </citation>
    <scope>NUCLEOTIDE SEQUENCE</scope>
    <source>
        <strain evidence="2">MT106</strain>
    </source>
</reference>
<name>A0A9N8W2U6_9GLOM</name>
<feature type="compositionally biased region" description="Low complexity" evidence="1">
    <location>
        <begin position="188"/>
        <end position="201"/>
    </location>
</feature>
<evidence type="ECO:0000313" key="3">
    <source>
        <dbReference type="Proteomes" id="UP000789831"/>
    </source>
</evidence>
<accession>A0A9N8W2U6</accession>